<evidence type="ECO:0000313" key="3">
    <source>
        <dbReference type="Proteomes" id="UP001548189"/>
    </source>
</evidence>
<organism evidence="2 3">
    <name type="scientific">Aliikangiella maris</name>
    <dbReference type="NCBI Taxonomy" id="3162458"/>
    <lineage>
        <taxon>Bacteria</taxon>
        <taxon>Pseudomonadati</taxon>
        <taxon>Pseudomonadota</taxon>
        <taxon>Gammaproteobacteria</taxon>
        <taxon>Oceanospirillales</taxon>
        <taxon>Pleioneaceae</taxon>
        <taxon>Aliikangiella</taxon>
    </lineage>
</organism>
<sequence length="140" mass="16129">MISPREFYLMDVADLPFELFRGGNAGGFQFHEDRALKDCVTYPKDGVAYVRANLTGFSCFSHITDRMKRQGKNVWKLKKGAILPPELKLVRDQRRGHEGHYMLAPFKDMPLKKYIGLIEEIERDPSKCVKLTPQEIKNGK</sequence>
<dbReference type="Pfam" id="PF18648">
    <property type="entry name" value="ADPRTs_Tse2"/>
    <property type="match status" value="1"/>
</dbReference>
<comment type="caution">
    <text evidence="2">The sequence shown here is derived from an EMBL/GenBank/DDBJ whole genome shotgun (WGS) entry which is preliminary data.</text>
</comment>
<dbReference type="InterPro" id="IPR041018">
    <property type="entry name" value="ADPRTs_Tse2"/>
</dbReference>
<dbReference type="Proteomes" id="UP001548189">
    <property type="component" value="Unassembled WGS sequence"/>
</dbReference>
<feature type="domain" description="Tse2 ADP-ribosyltransferase toxin" evidence="1">
    <location>
        <begin position="68"/>
        <end position="119"/>
    </location>
</feature>
<proteinExistence type="predicted"/>
<evidence type="ECO:0000259" key="1">
    <source>
        <dbReference type="Pfam" id="PF18648"/>
    </source>
</evidence>
<gene>
    <name evidence="2" type="ORF">ABVT43_20500</name>
</gene>
<dbReference type="RefSeq" id="WP_353898107.1">
    <property type="nucleotide sequence ID" value="NZ_JBEVCJ010000091.1"/>
</dbReference>
<keyword evidence="3" id="KW-1185">Reference proteome</keyword>
<reference evidence="2 3" key="1">
    <citation type="submission" date="2024-06" db="EMBL/GenBank/DDBJ databases">
        <authorList>
            <person name="Li F."/>
        </authorList>
    </citation>
    <scope>NUCLEOTIDE SEQUENCE [LARGE SCALE GENOMIC DNA]</scope>
    <source>
        <strain evidence="2 3">GXAS 311</strain>
    </source>
</reference>
<evidence type="ECO:0000313" key="2">
    <source>
        <dbReference type="EMBL" id="MET1257524.1"/>
    </source>
</evidence>
<protein>
    <recommendedName>
        <fullName evidence="1">Tse2 ADP-ribosyltransferase toxin domain-containing protein</fullName>
    </recommendedName>
</protein>
<dbReference type="EMBL" id="JBEVCJ010000091">
    <property type="protein sequence ID" value="MET1257524.1"/>
    <property type="molecule type" value="Genomic_DNA"/>
</dbReference>
<name>A0ABV2C030_9GAMM</name>
<accession>A0ABV2C030</accession>